<dbReference type="Proteomes" id="UP001187531">
    <property type="component" value="Unassembled WGS sequence"/>
</dbReference>
<sequence length="98" mass="11067">MPMKGDEIFALGVAVAAASGYQKPAYNHGYKAEPHHEEYPAPKYDEIPACSKNTTKPWCLEDSEYPKYDVEYALDYHYDAVLGLYKDQVVNTENSVDT</sequence>
<comment type="caution">
    <text evidence="1">The sequence shown here is derived from an EMBL/GenBank/DDBJ whole genome shotgun (WGS) entry which is preliminary data.</text>
</comment>
<reference evidence="1" key="1">
    <citation type="submission" date="2023-07" db="EMBL/GenBank/DDBJ databases">
        <title>Chromosome-level genome assembly of Artemia franciscana.</title>
        <authorList>
            <person name="Jo E."/>
        </authorList>
    </citation>
    <scope>NUCLEOTIDE SEQUENCE</scope>
    <source>
        <tissue evidence="1">Whole body</tissue>
    </source>
</reference>
<dbReference type="AlphaFoldDB" id="A0AA88IPQ4"/>
<name>A0AA88IPQ4_ARTSF</name>
<protein>
    <submittedName>
        <fullName evidence="1">Uncharacterized protein</fullName>
    </submittedName>
</protein>
<evidence type="ECO:0000313" key="2">
    <source>
        <dbReference type="Proteomes" id="UP001187531"/>
    </source>
</evidence>
<dbReference type="EMBL" id="JAVRJZ010000002">
    <property type="protein sequence ID" value="KAK2725527.1"/>
    <property type="molecule type" value="Genomic_DNA"/>
</dbReference>
<evidence type="ECO:0000313" key="1">
    <source>
        <dbReference type="EMBL" id="KAK2725527.1"/>
    </source>
</evidence>
<proteinExistence type="predicted"/>
<organism evidence="1 2">
    <name type="scientific">Artemia franciscana</name>
    <name type="common">Brine shrimp</name>
    <name type="synonym">Artemia sanfranciscana</name>
    <dbReference type="NCBI Taxonomy" id="6661"/>
    <lineage>
        <taxon>Eukaryota</taxon>
        <taxon>Metazoa</taxon>
        <taxon>Ecdysozoa</taxon>
        <taxon>Arthropoda</taxon>
        <taxon>Crustacea</taxon>
        <taxon>Branchiopoda</taxon>
        <taxon>Anostraca</taxon>
        <taxon>Artemiidae</taxon>
        <taxon>Artemia</taxon>
    </lineage>
</organism>
<accession>A0AA88IPQ4</accession>
<gene>
    <name evidence="1" type="ORF">QYM36_000130</name>
</gene>
<keyword evidence="2" id="KW-1185">Reference proteome</keyword>